<proteinExistence type="predicted"/>
<gene>
    <name evidence="1" type="ORF">FOVG_16341</name>
</gene>
<protein>
    <submittedName>
        <fullName evidence="1">Uncharacterized protein</fullName>
    </submittedName>
</protein>
<dbReference type="EMBL" id="JH650996">
    <property type="protein sequence ID" value="EXA32420.1"/>
    <property type="molecule type" value="Genomic_DNA"/>
</dbReference>
<name>W9NXF2_FUSOX</name>
<organism evidence="1">
    <name type="scientific">Fusarium oxysporum f. sp. pisi HDV247</name>
    <dbReference type="NCBI Taxonomy" id="1080344"/>
    <lineage>
        <taxon>Eukaryota</taxon>
        <taxon>Fungi</taxon>
        <taxon>Dikarya</taxon>
        <taxon>Ascomycota</taxon>
        <taxon>Pezizomycotina</taxon>
        <taxon>Sordariomycetes</taxon>
        <taxon>Hypocreomycetidae</taxon>
        <taxon>Hypocreales</taxon>
        <taxon>Nectriaceae</taxon>
        <taxon>Fusarium</taxon>
        <taxon>Fusarium oxysporum species complex</taxon>
    </lineage>
</organism>
<dbReference type="Proteomes" id="UP000030751">
    <property type="component" value="Unassembled WGS sequence"/>
</dbReference>
<reference evidence="1" key="2">
    <citation type="submission" date="2012-05" db="EMBL/GenBank/DDBJ databases">
        <title>Annotation of the Genome Sequence of Fusarium oxysporum HDV247.</title>
        <authorList>
            <consortium name="The Broad Institute Genomics Platform"/>
            <person name="Ma L.-J."/>
            <person name="Corby-Kistler H."/>
            <person name="Broz K."/>
            <person name="Gale L.R."/>
            <person name="Jonkers W."/>
            <person name="O'Donnell K."/>
            <person name="Ploetz R."/>
            <person name="Steinberg C."/>
            <person name="Schwartz D.C."/>
            <person name="VanEtten H."/>
            <person name="Zhou S."/>
            <person name="Young S.K."/>
            <person name="Zeng Q."/>
            <person name="Gargeya S."/>
            <person name="Fitzgerald M."/>
            <person name="Abouelleil A."/>
            <person name="Alvarado L."/>
            <person name="Chapman S.B."/>
            <person name="Gainer-Dewar J."/>
            <person name="Goldberg J."/>
            <person name="Griggs A."/>
            <person name="Gujja S."/>
            <person name="Hansen M."/>
            <person name="Howarth C."/>
            <person name="Imamovic A."/>
            <person name="Ireland A."/>
            <person name="Larimer J."/>
            <person name="McCowan C."/>
            <person name="Murphy C."/>
            <person name="Pearson M."/>
            <person name="Poon T.W."/>
            <person name="Priest M."/>
            <person name="Roberts A."/>
            <person name="Saif S."/>
            <person name="Shea T."/>
            <person name="Sykes S."/>
            <person name="Wortman J."/>
            <person name="Nusbaum C."/>
            <person name="Birren B."/>
        </authorList>
    </citation>
    <scope>NUCLEOTIDE SEQUENCE</scope>
    <source>
        <strain evidence="1">HDV247</strain>
    </source>
</reference>
<accession>W9NXF2</accession>
<sequence length="227" mass="26231">MVEILGEEGRRMVLRALRYLDLPPALTARFRESLPACGLTALGVIYMPHLQFIDATITDSRTLLPWVLSGTLRLEEELALMYLSNGSREELDEGNNQLYEHYGDANEQYLRYISKDTFANCSFPYLTEVWIRVGGQDGYIPVWVVELLFLHPMLKILRTQGMNWSKEEIQNLKWPARNCNLEYLDLTEYDNVIKENELPIELGMNGWEVGFMDDNTCSSQVVLSRKL</sequence>
<dbReference type="AlphaFoldDB" id="W9NXF2"/>
<reference evidence="1" key="1">
    <citation type="submission" date="2011-10" db="EMBL/GenBank/DDBJ databases">
        <title>The Genome Sequence of Fusarium oxysporum HDV247.</title>
        <authorList>
            <consortium name="The Broad Institute Genome Sequencing Platform"/>
            <person name="Ma L.-J."/>
            <person name="Gale L.R."/>
            <person name="Schwartz D.C."/>
            <person name="Zhou S."/>
            <person name="Corby-Kistler H."/>
            <person name="Young S.K."/>
            <person name="Zeng Q."/>
            <person name="Gargeya S."/>
            <person name="Fitzgerald M."/>
            <person name="Haas B."/>
            <person name="Abouelleil A."/>
            <person name="Alvarado L."/>
            <person name="Arachchi H.M."/>
            <person name="Berlin A."/>
            <person name="Brown A."/>
            <person name="Chapman S.B."/>
            <person name="Chen Z."/>
            <person name="Dunbar C."/>
            <person name="Freedman E."/>
            <person name="Gearin G."/>
            <person name="Goldberg J."/>
            <person name="Griggs A."/>
            <person name="Gujja S."/>
            <person name="Heiman D."/>
            <person name="Howarth C."/>
            <person name="Larson L."/>
            <person name="Lui A."/>
            <person name="MacDonald P.J.P."/>
            <person name="Montmayeur A."/>
            <person name="Murphy C."/>
            <person name="Neiman D."/>
            <person name="Pearson M."/>
            <person name="Priest M."/>
            <person name="Roberts A."/>
            <person name="Saif S."/>
            <person name="Shea T."/>
            <person name="Shenoy N."/>
            <person name="Sisk P."/>
            <person name="Stolte C."/>
            <person name="Sykes S."/>
            <person name="Wortman J."/>
            <person name="Nusbaum C."/>
            <person name="Birren B."/>
        </authorList>
    </citation>
    <scope>NUCLEOTIDE SEQUENCE [LARGE SCALE GENOMIC DNA]</scope>
    <source>
        <strain evidence="1">HDV247</strain>
    </source>
</reference>
<evidence type="ECO:0000313" key="1">
    <source>
        <dbReference type="EMBL" id="EXA32420.1"/>
    </source>
</evidence>
<dbReference type="HOGENOM" id="CLU_1219733_0_0_1"/>